<feature type="region of interest" description="Disordered" evidence="1">
    <location>
        <begin position="141"/>
        <end position="175"/>
    </location>
</feature>
<organism evidence="2 3">
    <name type="scientific">Fusarium coffeatum</name>
    <dbReference type="NCBI Taxonomy" id="231269"/>
    <lineage>
        <taxon>Eukaryota</taxon>
        <taxon>Fungi</taxon>
        <taxon>Dikarya</taxon>
        <taxon>Ascomycota</taxon>
        <taxon>Pezizomycotina</taxon>
        <taxon>Sordariomycetes</taxon>
        <taxon>Hypocreomycetidae</taxon>
        <taxon>Hypocreales</taxon>
        <taxon>Nectriaceae</taxon>
        <taxon>Fusarium</taxon>
        <taxon>Fusarium incarnatum-equiseti species complex</taxon>
    </lineage>
</organism>
<protein>
    <recommendedName>
        <fullName evidence="4">BTB domain-containing protein</fullName>
    </recommendedName>
</protein>
<dbReference type="GeneID" id="41997036"/>
<reference evidence="2 3" key="1">
    <citation type="submission" date="2018-06" db="EMBL/GenBank/DDBJ databases">
        <title>Fusarium incarnatum-equiseti species complex species 28.</title>
        <authorList>
            <person name="Gardiner D.M."/>
        </authorList>
    </citation>
    <scope>NUCLEOTIDE SEQUENCE [LARGE SCALE GENOMIC DNA]</scope>
    <source>
        <strain evidence="2 3">FIESC_28</strain>
    </source>
</reference>
<feature type="compositionally biased region" description="Low complexity" evidence="1">
    <location>
        <begin position="290"/>
        <end position="302"/>
    </location>
</feature>
<evidence type="ECO:0008006" key="4">
    <source>
        <dbReference type="Google" id="ProtNLM"/>
    </source>
</evidence>
<accession>A0A366RCP3</accession>
<dbReference type="OrthoDB" id="5275938at2759"/>
<proteinExistence type="predicted"/>
<feature type="region of interest" description="Disordered" evidence="1">
    <location>
        <begin position="285"/>
        <end position="304"/>
    </location>
</feature>
<gene>
    <name evidence="2" type="ORF">FIESC28_07600</name>
</gene>
<dbReference type="Proteomes" id="UP000253153">
    <property type="component" value="Unassembled WGS sequence"/>
</dbReference>
<name>A0A366RCP3_9HYPO</name>
<dbReference type="AlphaFoldDB" id="A0A366RCP3"/>
<feature type="compositionally biased region" description="Polar residues" evidence="1">
    <location>
        <begin position="145"/>
        <end position="173"/>
    </location>
</feature>
<evidence type="ECO:0000313" key="3">
    <source>
        <dbReference type="Proteomes" id="UP000253153"/>
    </source>
</evidence>
<evidence type="ECO:0000313" key="2">
    <source>
        <dbReference type="EMBL" id="RBR14622.1"/>
    </source>
</evidence>
<sequence length="527" mass="59069">MDLKRLEKMRASCPSRKSMLDFLYNGNPPNDLEKPNTFEVGRVSSPPNDGIVAKEPFRDITNIQPSLNVGVQYEVVKRDRTTVGKKSTGSAITGHVLANSHDENYCVTKDSETLDDDASSITSERIKLNPHAPVFVQKQAPEHQSVGSPTFEVSSQDLSDFNSEPSEPTTDGSLNHFEDVEPQVICTPTREVASIENSPTHNERAQSVTEEPPYDHCVTIELETTDARSFYTPYYEIEDHRSSPSYRERLDTIFEEPETEQNETSEINSTGHTITNYHTISLSESPVTCSDSSITESETSDSLMSDSLAIDSSVAAPGSPGITTSGPVDAERKKQTIRFDREGDLYLEVGKENVRTMLVDSRALGRASVKLRDVISQSTKEDTGHRWTISFPEDDPKSFAIVLNLIHTRFEKVPTQLTLDRLYDVCTLAKKYGMTSVLRPVAERWYLFARTLEKASIFKMAFIAWEFGFQTDFGEILGYMTHNCSTDEDSQLVFGPDKQRLSDNDVLKKLPVMTCIEGHRQLALETF</sequence>
<comment type="caution">
    <text evidence="2">The sequence shown here is derived from an EMBL/GenBank/DDBJ whole genome shotgun (WGS) entry which is preliminary data.</text>
</comment>
<evidence type="ECO:0000256" key="1">
    <source>
        <dbReference type="SAM" id="MobiDB-lite"/>
    </source>
</evidence>
<keyword evidence="3" id="KW-1185">Reference proteome</keyword>
<dbReference type="RefSeq" id="XP_031014162.1">
    <property type="nucleotide sequence ID" value="XM_031161740.1"/>
</dbReference>
<dbReference type="EMBL" id="QKXC01000165">
    <property type="protein sequence ID" value="RBR14622.1"/>
    <property type="molecule type" value="Genomic_DNA"/>
</dbReference>